<sequence>MYSTATAGLFSLSAANAATVCVAVALLSACVVFCSARDLVKSCKQLKQAREEGLPTVQPLQPVLAPATSCSEAVANTRRHKQMDVIAEVANSFAALAMLATFTALAIAVIVAIESIFISSAIFLYGAFALNISAFNSAKVAVVAAAAAVVAAVLTALFAAIATRAAKRCTVAAVSPVEKTATNQALMQIKNANLATKISGISAIVATTTAAVAALIVPFSAKASNELAIVWGVTTASRTAAATAHTTGIMSTAVGTVAYLPHALIALSVACSLCLLIHIAVDIYLARIPYSQRNEQHTPHRVADQTRNTFSKSNSLQPKGTLTSMRGCLTRGHSDSERDNPAYRGIASRPLTPPAAADPKHRTLTAAVSVVMICGSAFLLQNYTIMSAALPQPQHCCFIA</sequence>
<protein>
    <submittedName>
        <fullName evidence="2">Uncharacterized protein</fullName>
    </submittedName>
</protein>
<accession>A0A6A6K0T5</accession>
<feature type="transmembrane region" description="Helical" evidence="1">
    <location>
        <begin position="141"/>
        <end position="162"/>
    </location>
</feature>
<keyword evidence="1" id="KW-1133">Transmembrane helix</keyword>
<dbReference type="AlphaFoldDB" id="A0A6A6K0T5"/>
<keyword evidence="3" id="KW-1185">Reference proteome</keyword>
<feature type="transmembrane region" description="Helical" evidence="1">
    <location>
        <begin position="116"/>
        <end position="135"/>
    </location>
</feature>
<reference evidence="2 3" key="1">
    <citation type="journal article" date="2020" name="Mol. Plant">
        <title>The Chromosome-Based Rubber Tree Genome Provides New Insights into Spurge Genome Evolution and Rubber Biosynthesis.</title>
        <authorList>
            <person name="Liu J."/>
            <person name="Shi C."/>
            <person name="Shi C.C."/>
            <person name="Li W."/>
            <person name="Zhang Q.J."/>
            <person name="Zhang Y."/>
            <person name="Li K."/>
            <person name="Lu H.F."/>
            <person name="Shi C."/>
            <person name="Zhu S.T."/>
            <person name="Xiao Z.Y."/>
            <person name="Nan H."/>
            <person name="Yue Y."/>
            <person name="Zhu X.G."/>
            <person name="Wu Y."/>
            <person name="Hong X.N."/>
            <person name="Fan G.Y."/>
            <person name="Tong Y."/>
            <person name="Zhang D."/>
            <person name="Mao C.L."/>
            <person name="Liu Y.L."/>
            <person name="Hao S.J."/>
            <person name="Liu W.Q."/>
            <person name="Lv M.Q."/>
            <person name="Zhang H.B."/>
            <person name="Liu Y."/>
            <person name="Hu-Tang G.R."/>
            <person name="Wang J.P."/>
            <person name="Wang J.H."/>
            <person name="Sun Y.H."/>
            <person name="Ni S.B."/>
            <person name="Chen W.B."/>
            <person name="Zhang X.C."/>
            <person name="Jiao Y.N."/>
            <person name="Eichler E.E."/>
            <person name="Li G.H."/>
            <person name="Liu X."/>
            <person name="Gao L.Z."/>
        </authorList>
    </citation>
    <scope>NUCLEOTIDE SEQUENCE [LARGE SCALE GENOMIC DNA]</scope>
    <source>
        <strain evidence="3">cv. GT1</strain>
        <tissue evidence="2">Leaf</tissue>
    </source>
</reference>
<dbReference type="Proteomes" id="UP000467840">
    <property type="component" value="Unassembled WGS sequence"/>
</dbReference>
<dbReference type="EMBL" id="JAAGAX010000511">
    <property type="protein sequence ID" value="KAF2282065.1"/>
    <property type="molecule type" value="Genomic_DNA"/>
</dbReference>
<name>A0A6A6K0T5_HEVBR</name>
<organism evidence="2 3">
    <name type="scientific">Hevea brasiliensis</name>
    <name type="common">Para rubber tree</name>
    <name type="synonym">Siphonia brasiliensis</name>
    <dbReference type="NCBI Taxonomy" id="3981"/>
    <lineage>
        <taxon>Eukaryota</taxon>
        <taxon>Viridiplantae</taxon>
        <taxon>Streptophyta</taxon>
        <taxon>Embryophyta</taxon>
        <taxon>Tracheophyta</taxon>
        <taxon>Spermatophyta</taxon>
        <taxon>Magnoliopsida</taxon>
        <taxon>eudicotyledons</taxon>
        <taxon>Gunneridae</taxon>
        <taxon>Pentapetalae</taxon>
        <taxon>rosids</taxon>
        <taxon>fabids</taxon>
        <taxon>Malpighiales</taxon>
        <taxon>Euphorbiaceae</taxon>
        <taxon>Crotonoideae</taxon>
        <taxon>Micrandreae</taxon>
        <taxon>Hevea</taxon>
    </lineage>
</organism>
<evidence type="ECO:0000313" key="3">
    <source>
        <dbReference type="Proteomes" id="UP000467840"/>
    </source>
</evidence>
<evidence type="ECO:0000256" key="1">
    <source>
        <dbReference type="SAM" id="Phobius"/>
    </source>
</evidence>
<feature type="transmembrane region" description="Helical" evidence="1">
    <location>
        <begin position="198"/>
        <end position="221"/>
    </location>
</feature>
<evidence type="ECO:0000313" key="2">
    <source>
        <dbReference type="EMBL" id="KAF2282065.1"/>
    </source>
</evidence>
<gene>
    <name evidence="2" type="ORF">GH714_042889</name>
</gene>
<feature type="transmembrane region" description="Helical" evidence="1">
    <location>
        <begin position="93"/>
        <end position="111"/>
    </location>
</feature>
<keyword evidence="1" id="KW-0472">Membrane</keyword>
<feature type="transmembrane region" description="Helical" evidence="1">
    <location>
        <begin position="263"/>
        <end position="285"/>
    </location>
</feature>
<keyword evidence="1" id="KW-0812">Transmembrane</keyword>
<proteinExistence type="predicted"/>
<comment type="caution">
    <text evidence="2">The sequence shown here is derived from an EMBL/GenBank/DDBJ whole genome shotgun (WGS) entry which is preliminary data.</text>
</comment>